<protein>
    <submittedName>
        <fullName evidence="2">Uncharacterized protein</fullName>
    </submittedName>
</protein>
<dbReference type="Proteomes" id="UP001064971">
    <property type="component" value="Plasmid pDAETH-2"/>
</dbReference>
<name>A0ABM8AKR6_9DEIO</name>
<gene>
    <name evidence="2" type="ORF">DAETH_43870</name>
</gene>
<dbReference type="EMBL" id="AP026562">
    <property type="protein sequence ID" value="BDP44418.1"/>
    <property type="molecule type" value="Genomic_DNA"/>
</dbReference>
<evidence type="ECO:0000313" key="3">
    <source>
        <dbReference type="Proteomes" id="UP001064971"/>
    </source>
</evidence>
<keyword evidence="2" id="KW-0614">Plasmid</keyword>
<reference evidence="2" key="1">
    <citation type="submission" date="2022-07" db="EMBL/GenBank/DDBJ databases">
        <title>Complete Genome Sequence of the Radioresistant Bacterium Deinococcus aetherius ST0316, Isolated from the Air Dust collected in Lower Stratosphere above Japan.</title>
        <authorList>
            <person name="Satoh K."/>
            <person name="Hagiwara K."/>
            <person name="Katsumata K."/>
            <person name="Kubo A."/>
            <person name="Yokobori S."/>
            <person name="Yamagishi A."/>
            <person name="Oono Y."/>
            <person name="Narumi I."/>
        </authorList>
    </citation>
    <scope>NUCLEOTIDE SEQUENCE</scope>
    <source>
        <strain evidence="2">ST0316</strain>
        <plasmid evidence="2">pDAETH-2</plasmid>
    </source>
</reference>
<geneLocation type="plasmid" evidence="2 3">
    <name>pDAETH-2</name>
</geneLocation>
<keyword evidence="3" id="KW-1185">Reference proteome</keyword>
<accession>A0ABM8AKR6</accession>
<evidence type="ECO:0000256" key="1">
    <source>
        <dbReference type="SAM" id="MobiDB-lite"/>
    </source>
</evidence>
<organism evidence="2 3">
    <name type="scientific">Deinococcus aetherius</name>
    <dbReference type="NCBI Taxonomy" id="200252"/>
    <lineage>
        <taxon>Bacteria</taxon>
        <taxon>Thermotogati</taxon>
        <taxon>Deinococcota</taxon>
        <taxon>Deinococci</taxon>
        <taxon>Deinococcales</taxon>
        <taxon>Deinococcaceae</taxon>
        <taxon>Deinococcus</taxon>
    </lineage>
</organism>
<evidence type="ECO:0000313" key="2">
    <source>
        <dbReference type="EMBL" id="BDP44418.1"/>
    </source>
</evidence>
<sequence>MGTWGTADDRARLTFFAGSSVGAVLGPPHDSGQQVRREGLQGIEAPTTRTACARRVLAS</sequence>
<feature type="region of interest" description="Disordered" evidence="1">
    <location>
        <begin position="24"/>
        <end position="59"/>
    </location>
</feature>
<proteinExistence type="predicted"/>